<organism evidence="1 2">
    <name type="scientific">Anoxybacterium hadale</name>
    <dbReference type="NCBI Taxonomy" id="3408580"/>
    <lineage>
        <taxon>Bacteria</taxon>
        <taxon>Bacillati</taxon>
        <taxon>Bacillota</taxon>
        <taxon>Clostridia</taxon>
        <taxon>Peptostreptococcales</taxon>
        <taxon>Anaerovoracaceae</taxon>
        <taxon>Anoxybacterium</taxon>
    </lineage>
</organism>
<keyword evidence="1" id="KW-0808">Transferase</keyword>
<keyword evidence="1" id="KW-0032">Aminotransferase</keyword>
<reference evidence="1" key="1">
    <citation type="submission" date="2019-08" db="EMBL/GenBank/DDBJ databases">
        <title>Genome sequence of Clostridiales bacterium MT110.</title>
        <authorList>
            <person name="Cao J."/>
        </authorList>
    </citation>
    <scope>NUCLEOTIDE SEQUENCE</scope>
    <source>
        <strain evidence="1">MT110</strain>
    </source>
</reference>
<evidence type="ECO:0000313" key="1">
    <source>
        <dbReference type="EMBL" id="QOX61982.1"/>
    </source>
</evidence>
<evidence type="ECO:0000313" key="2">
    <source>
        <dbReference type="Proteomes" id="UP000594014"/>
    </source>
</evidence>
<dbReference type="Proteomes" id="UP000594014">
    <property type="component" value="Chromosome"/>
</dbReference>
<gene>
    <name evidence="1" type="ORF">FRZ06_00735</name>
</gene>
<proteinExistence type="predicted"/>
<dbReference type="EMBL" id="CP042469">
    <property type="protein sequence ID" value="QOX61982.1"/>
    <property type="molecule type" value="Genomic_DNA"/>
</dbReference>
<sequence length="461" mass="51196">MVRKEKSKVLSERFDELYPGGHSKFREPFDVTPHKVFIKRASGSRIWDIDDNEYVQFNDAFGPSILGHAHPVLAKGLVDLIENSATIVGSNCLFGEDDILFAEAIIRDVPCAEAVKVQVTGSEAVQMAIRMARAYTGKSVVVRFSDHYHGWFDNVFGGLLNDDSEALPYQKEGDNLTDDHWTSGRFPGCIEESYVLPWNDFEKLEETFDKHHDQIAMIHFEAMVCNTLGLYPKPGFLEKIRALCDQYNVVMSIDEVITGYRLGLSGAQGFFGITPDIATFAKAIGGGIPVSCVVGKKKFFEPFDNGLKGPGTFNGFALGMRAAAVTLSILGQENGKCYEERQTVQDHITGGLLTIAEKYEIPLRITEAPGVFFTLFGIAGGKKPVYTVQEAIDGGWNPKLFIAFRKYMQNEGIIMLPGERWYLDIAHTMDDAEWVLEAAEISMKQLADDIRSGIFEPGIDS</sequence>
<name>A0ACD1A6E1_9FIRM</name>
<keyword evidence="2" id="KW-1185">Reference proteome</keyword>
<accession>A0ACD1A6E1</accession>
<protein>
    <submittedName>
        <fullName evidence="1">Aminotransferase class III-fold pyridoxal phosphate-dependent enzyme</fullName>
    </submittedName>
</protein>